<dbReference type="RefSeq" id="WP_020442265.1">
    <property type="nucleotide sequence ID" value="NC_021663.1"/>
</dbReference>
<dbReference type="InterPro" id="IPR013216">
    <property type="entry name" value="Methyltransf_11"/>
</dbReference>
<dbReference type="KEGG" id="cter:A606_11390"/>
<feature type="domain" description="Methyltransferase type 11" evidence="1">
    <location>
        <begin position="53"/>
        <end position="147"/>
    </location>
</feature>
<dbReference type="AlphaFoldDB" id="S4XFK8"/>
<dbReference type="HOGENOM" id="CLU_039068_4_0_11"/>
<organism evidence="2 3">
    <name type="scientific">Corynebacterium terpenotabidum Y-11</name>
    <dbReference type="NCBI Taxonomy" id="1200352"/>
    <lineage>
        <taxon>Bacteria</taxon>
        <taxon>Bacillati</taxon>
        <taxon>Actinomycetota</taxon>
        <taxon>Actinomycetes</taxon>
        <taxon>Mycobacteriales</taxon>
        <taxon>Corynebacteriaceae</taxon>
        <taxon>Corynebacterium</taxon>
    </lineage>
</organism>
<dbReference type="CDD" id="cd02440">
    <property type="entry name" value="AdoMet_MTases"/>
    <property type="match status" value="1"/>
</dbReference>
<accession>S4XFK8</accession>
<keyword evidence="3" id="KW-1185">Reference proteome</keyword>
<dbReference type="STRING" id="1200352.A606_11390"/>
<evidence type="ECO:0000313" key="2">
    <source>
        <dbReference type="EMBL" id="AGP31917.1"/>
    </source>
</evidence>
<dbReference type="PATRIC" id="fig|1200352.3.peg.2335"/>
<dbReference type="eggNOG" id="COG0030">
    <property type="taxonomic scope" value="Bacteria"/>
</dbReference>
<protein>
    <recommendedName>
        <fullName evidence="1">Methyltransferase type 11 domain-containing protein</fullName>
    </recommendedName>
</protein>
<dbReference type="Proteomes" id="UP000014809">
    <property type="component" value="Chromosome"/>
</dbReference>
<evidence type="ECO:0000313" key="3">
    <source>
        <dbReference type="Proteomes" id="UP000014809"/>
    </source>
</evidence>
<gene>
    <name evidence="2" type="ORF">A606_11390</name>
</gene>
<proteinExistence type="predicted"/>
<sequence length="268" mass="28860">MSDALPMSQRSIDDLPGHWLLARLGKRVLRPGGRELTDRLITAARPTGADVIELAPGLGKTAQLLLEQKPASYRGVDEDAEAVTLSSAAVGSAGTVTEGKAQATGLDAASADVVFGEAMLTMQGQKGKDAIVAEAHRLLRDGGRYAIHELCLEPDTLDDDAKTEIRQALARSIKVNARPLTTEEWSDLLISHGFEIESVQHNGMELLKPRRNLADEGVRGVATIAVNLLRNPGARKRVLGMREVFNRYSDNLAAIAIVARKKADDEQA</sequence>
<dbReference type="EMBL" id="CP003696">
    <property type="protein sequence ID" value="AGP31917.1"/>
    <property type="molecule type" value="Genomic_DNA"/>
</dbReference>
<dbReference type="SUPFAM" id="SSF53335">
    <property type="entry name" value="S-adenosyl-L-methionine-dependent methyltransferases"/>
    <property type="match status" value="1"/>
</dbReference>
<reference evidence="2 3" key="1">
    <citation type="submission" date="2012-06" db="EMBL/GenBank/DDBJ databases">
        <title>Complete genome sequence of Corynebacterium terpenotabidum Y-11 (=DSM 44721).</title>
        <authorList>
            <person name="Ruckert C."/>
            <person name="Albersmeier A."/>
            <person name="Al-Dilaimi A."/>
            <person name="Szczepanowski R."/>
            <person name="Kalinowski J."/>
        </authorList>
    </citation>
    <scope>NUCLEOTIDE SEQUENCE [LARGE SCALE GENOMIC DNA]</scope>
    <source>
        <strain evidence="2 3">Y-11</strain>
    </source>
</reference>
<dbReference type="InterPro" id="IPR029063">
    <property type="entry name" value="SAM-dependent_MTases_sf"/>
</dbReference>
<dbReference type="OrthoDB" id="9805171at2"/>
<name>S4XFK8_9CORY</name>
<evidence type="ECO:0000259" key="1">
    <source>
        <dbReference type="Pfam" id="PF08241"/>
    </source>
</evidence>
<dbReference type="Pfam" id="PF08241">
    <property type="entry name" value="Methyltransf_11"/>
    <property type="match status" value="1"/>
</dbReference>
<dbReference type="Gene3D" id="3.40.50.150">
    <property type="entry name" value="Vaccinia Virus protein VP39"/>
    <property type="match status" value="1"/>
</dbReference>
<dbReference type="GO" id="GO:0008757">
    <property type="term" value="F:S-adenosylmethionine-dependent methyltransferase activity"/>
    <property type="evidence" value="ECO:0007669"/>
    <property type="project" value="InterPro"/>
</dbReference>